<evidence type="ECO:0000313" key="3">
    <source>
        <dbReference type="Proteomes" id="UP000219048"/>
    </source>
</evidence>
<dbReference type="SUPFAM" id="SSF81606">
    <property type="entry name" value="PP2C-like"/>
    <property type="match status" value="1"/>
</dbReference>
<dbReference type="RefSeq" id="WP_097044583.1">
    <property type="nucleotide sequence ID" value="NZ_OBEH01000001.1"/>
</dbReference>
<dbReference type="SMART" id="SM00332">
    <property type="entry name" value="PP2Cc"/>
    <property type="match status" value="1"/>
</dbReference>
<dbReference type="Gene3D" id="3.60.40.10">
    <property type="entry name" value="PPM-type phosphatase domain"/>
    <property type="match status" value="1"/>
</dbReference>
<accession>A0A285MDM0</accession>
<evidence type="ECO:0000259" key="1">
    <source>
        <dbReference type="PROSITE" id="PS51746"/>
    </source>
</evidence>
<dbReference type="SMART" id="SM00331">
    <property type="entry name" value="PP2C_SIG"/>
    <property type="match status" value="1"/>
</dbReference>
<feature type="domain" description="PPM-type phosphatase" evidence="1">
    <location>
        <begin position="1"/>
        <end position="234"/>
    </location>
</feature>
<dbReference type="AlphaFoldDB" id="A0A285MDM0"/>
<proteinExistence type="predicted"/>
<keyword evidence="3" id="KW-1185">Reference proteome</keyword>
<dbReference type="Pfam" id="PF13672">
    <property type="entry name" value="PP2C_2"/>
    <property type="match status" value="1"/>
</dbReference>
<evidence type="ECO:0000313" key="2">
    <source>
        <dbReference type="EMBL" id="SNY95265.1"/>
    </source>
</evidence>
<sequence>MNAITFSHIGKRKTNQDVICESSLGSGTDLYIIADGMGGYDNGRLAASMTVDSISTFLSTLKEINEESIQKAVNKANLVIRQFQELNQSRLGATIGGVIVENNLARCFWVGDVKILRYSDSKLNFESKSHNLFNETSDDATSNISEIKSKYSHIVTRSVQGNLRKSYVSYQELELNDKTDKLIICSDGLHNIIDGHSIEYLLKNSKSSDEVIEKIRNRLKMEAEDNASLIFVFGA</sequence>
<dbReference type="Proteomes" id="UP000219048">
    <property type="component" value="Unassembled WGS sequence"/>
</dbReference>
<dbReference type="EMBL" id="OBEH01000001">
    <property type="protein sequence ID" value="SNY95265.1"/>
    <property type="molecule type" value="Genomic_DNA"/>
</dbReference>
<protein>
    <submittedName>
        <fullName evidence="2">Protein phosphatase</fullName>
    </submittedName>
</protein>
<dbReference type="OrthoDB" id="9801841at2"/>
<gene>
    <name evidence="2" type="ORF">SAMN06265377_0932</name>
</gene>
<name>A0A285MDM0_9FLAO</name>
<organism evidence="2 3">
    <name type="scientific">Flagellimonas pacifica</name>
    <dbReference type="NCBI Taxonomy" id="1247520"/>
    <lineage>
        <taxon>Bacteria</taxon>
        <taxon>Pseudomonadati</taxon>
        <taxon>Bacteroidota</taxon>
        <taxon>Flavobacteriia</taxon>
        <taxon>Flavobacteriales</taxon>
        <taxon>Flavobacteriaceae</taxon>
        <taxon>Flagellimonas</taxon>
    </lineage>
</organism>
<dbReference type="PROSITE" id="PS51746">
    <property type="entry name" value="PPM_2"/>
    <property type="match status" value="1"/>
</dbReference>
<dbReference type="CDD" id="cd00143">
    <property type="entry name" value="PP2Cc"/>
    <property type="match status" value="1"/>
</dbReference>
<reference evidence="3" key="1">
    <citation type="submission" date="2017-09" db="EMBL/GenBank/DDBJ databases">
        <authorList>
            <person name="Varghese N."/>
            <person name="Submissions S."/>
        </authorList>
    </citation>
    <scope>NUCLEOTIDE SEQUENCE [LARGE SCALE GENOMIC DNA]</scope>
    <source>
        <strain evidence="3">DSM 25885</strain>
    </source>
</reference>
<dbReference type="InterPro" id="IPR001932">
    <property type="entry name" value="PPM-type_phosphatase-like_dom"/>
</dbReference>
<dbReference type="InterPro" id="IPR036457">
    <property type="entry name" value="PPM-type-like_dom_sf"/>
</dbReference>